<dbReference type="GO" id="GO:0009092">
    <property type="term" value="P:homoserine metabolic process"/>
    <property type="evidence" value="ECO:0007669"/>
    <property type="project" value="TreeGrafter"/>
</dbReference>
<protein>
    <recommendedName>
        <fullName evidence="2">AB hydrolase-1 domain-containing protein</fullName>
    </recommendedName>
</protein>
<feature type="domain" description="AB hydrolase-1" evidence="2">
    <location>
        <begin position="134"/>
        <end position="462"/>
    </location>
</feature>
<dbReference type="GO" id="GO:0005739">
    <property type="term" value="C:mitochondrion"/>
    <property type="evidence" value="ECO:0007669"/>
    <property type="project" value="TreeGrafter"/>
</dbReference>
<dbReference type="RefSeq" id="XP_019017011.1">
    <property type="nucleotide sequence ID" value="XM_019161486.1"/>
</dbReference>
<evidence type="ECO:0000313" key="3">
    <source>
        <dbReference type="EMBL" id="ODQ45898.1"/>
    </source>
</evidence>
<dbReference type="STRING" id="763406.A0A1E3NK06"/>
<dbReference type="EMBL" id="KV454004">
    <property type="protein sequence ID" value="ODQ45898.1"/>
    <property type="molecule type" value="Genomic_DNA"/>
</dbReference>
<dbReference type="Pfam" id="PF00561">
    <property type="entry name" value="Abhydrolase_1"/>
    <property type="match status" value="1"/>
</dbReference>
<sequence length="519" mass="58430">MQKLNSKTLARISGRQASNIYSRYVRCISSSSSALKPRPTNISRAAAINEHIKPKSPSLSQMSFPCLEKLEQRTKNLEENLENGPEPAYSKITRENVEIYKSHEPLFLDYGGYLPQYEVAYETWGTLNSDKSNAILLHTGLSASSHAHSTEKNPKKGWWEGFIGPGKYLDTDKYFVVCTNVLGGCFGSTGPQSIDPIRGEPYATRFPILSVNDMVRAQHELIVNQFGIRKLHASMGSSMGGMQCLAYAHEFTDEVNKIISISGCARSHPYSIAMRHCQRQVLMTDPNWNKGHYYGQLPPHTGMKLAREIATITYRSGPEWEQRFGVERADPSQKPALCPDFLIETYLDHAGEKWCLEFDPNSFLYISKGMDLFDLGERNRTKASKSRYQSENIYFGEVVSETDLEYKSNASCGFVEPIKTKRSRRFTAEEAEEDLLRGLAKFAHKDVLVIGVESDILFPAWQQREVANMLSKGSKLKGGDGSNIKHVELSETDSFYGHDTFLLAMDHIGKPVSEFLNID</sequence>
<keyword evidence="4" id="KW-1185">Reference proteome</keyword>
<gene>
    <name evidence="3" type="ORF">PICMEDRAFT_17153</name>
</gene>
<proteinExistence type="inferred from homology"/>
<dbReference type="InterPro" id="IPR008220">
    <property type="entry name" value="HAT_MetX-like"/>
</dbReference>
<dbReference type="OrthoDB" id="444135at2759"/>
<dbReference type="PANTHER" id="PTHR32268">
    <property type="entry name" value="HOMOSERINE O-ACETYLTRANSFERASE"/>
    <property type="match status" value="1"/>
</dbReference>
<dbReference type="SUPFAM" id="SSF53474">
    <property type="entry name" value="alpha/beta-Hydrolases"/>
    <property type="match status" value="1"/>
</dbReference>
<organism evidence="3 4">
    <name type="scientific">Pichia membranifaciens NRRL Y-2026</name>
    <dbReference type="NCBI Taxonomy" id="763406"/>
    <lineage>
        <taxon>Eukaryota</taxon>
        <taxon>Fungi</taxon>
        <taxon>Dikarya</taxon>
        <taxon>Ascomycota</taxon>
        <taxon>Saccharomycotina</taxon>
        <taxon>Pichiomycetes</taxon>
        <taxon>Pichiales</taxon>
        <taxon>Pichiaceae</taxon>
        <taxon>Pichia</taxon>
    </lineage>
</organism>
<dbReference type="Proteomes" id="UP000094455">
    <property type="component" value="Unassembled WGS sequence"/>
</dbReference>
<dbReference type="NCBIfam" id="TIGR01392">
    <property type="entry name" value="homoserO_Ac_trn"/>
    <property type="match status" value="1"/>
</dbReference>
<dbReference type="GO" id="GO:0009086">
    <property type="term" value="P:methionine biosynthetic process"/>
    <property type="evidence" value="ECO:0007669"/>
    <property type="project" value="TreeGrafter"/>
</dbReference>
<reference evidence="3 4" key="1">
    <citation type="journal article" date="2016" name="Proc. Natl. Acad. Sci. U.S.A.">
        <title>Comparative genomics of biotechnologically important yeasts.</title>
        <authorList>
            <person name="Riley R."/>
            <person name="Haridas S."/>
            <person name="Wolfe K.H."/>
            <person name="Lopes M.R."/>
            <person name="Hittinger C.T."/>
            <person name="Goeker M."/>
            <person name="Salamov A.A."/>
            <person name="Wisecaver J.H."/>
            <person name="Long T.M."/>
            <person name="Calvey C.H."/>
            <person name="Aerts A.L."/>
            <person name="Barry K.W."/>
            <person name="Choi C."/>
            <person name="Clum A."/>
            <person name="Coughlan A.Y."/>
            <person name="Deshpande S."/>
            <person name="Douglass A.P."/>
            <person name="Hanson S.J."/>
            <person name="Klenk H.-P."/>
            <person name="LaButti K.M."/>
            <person name="Lapidus A."/>
            <person name="Lindquist E.A."/>
            <person name="Lipzen A.M."/>
            <person name="Meier-Kolthoff J.P."/>
            <person name="Ohm R.A."/>
            <person name="Otillar R.P."/>
            <person name="Pangilinan J.L."/>
            <person name="Peng Y."/>
            <person name="Rokas A."/>
            <person name="Rosa C.A."/>
            <person name="Scheuner C."/>
            <person name="Sibirny A.A."/>
            <person name="Slot J.C."/>
            <person name="Stielow J.B."/>
            <person name="Sun H."/>
            <person name="Kurtzman C.P."/>
            <person name="Blackwell M."/>
            <person name="Grigoriev I.V."/>
            <person name="Jeffries T.W."/>
        </authorList>
    </citation>
    <scope>NUCLEOTIDE SEQUENCE [LARGE SCALE GENOMIC DNA]</scope>
    <source>
        <strain evidence="3 4">NRRL Y-2026</strain>
    </source>
</reference>
<dbReference type="GO" id="GO:0009001">
    <property type="term" value="F:serine O-acetyltransferase activity"/>
    <property type="evidence" value="ECO:0007669"/>
    <property type="project" value="TreeGrafter"/>
</dbReference>
<dbReference type="GO" id="GO:0004414">
    <property type="term" value="F:homoserine O-acetyltransferase activity"/>
    <property type="evidence" value="ECO:0007669"/>
    <property type="project" value="TreeGrafter"/>
</dbReference>
<dbReference type="NCBIfam" id="NF001209">
    <property type="entry name" value="PRK00175.1"/>
    <property type="match status" value="1"/>
</dbReference>
<dbReference type="GO" id="GO:0006535">
    <property type="term" value="P:cysteine biosynthetic process from serine"/>
    <property type="evidence" value="ECO:0007669"/>
    <property type="project" value="TreeGrafter"/>
</dbReference>
<dbReference type="InterPro" id="IPR029058">
    <property type="entry name" value="AB_hydrolase_fold"/>
</dbReference>
<dbReference type="InterPro" id="IPR000073">
    <property type="entry name" value="AB_hydrolase_1"/>
</dbReference>
<dbReference type="AlphaFoldDB" id="A0A1E3NK06"/>
<evidence type="ECO:0000256" key="1">
    <source>
        <dbReference type="ARBA" id="ARBA00006886"/>
    </source>
</evidence>
<accession>A0A1E3NK06</accession>
<dbReference type="Gene3D" id="3.40.50.1820">
    <property type="entry name" value="alpha/beta hydrolase"/>
    <property type="match status" value="1"/>
</dbReference>
<evidence type="ECO:0000259" key="2">
    <source>
        <dbReference type="Pfam" id="PF00561"/>
    </source>
</evidence>
<comment type="similarity">
    <text evidence="1">Belongs to the AB hydrolase superfamily. MetX family.</text>
</comment>
<dbReference type="HAMAP" id="MF_00296">
    <property type="entry name" value="MetX_acyltransf"/>
    <property type="match status" value="1"/>
</dbReference>
<dbReference type="PANTHER" id="PTHR32268:SF16">
    <property type="entry name" value="SERINE O-SUCCINYLTRANSFERASE"/>
    <property type="match status" value="1"/>
</dbReference>
<name>A0A1E3NK06_9ASCO</name>
<evidence type="ECO:0000313" key="4">
    <source>
        <dbReference type="Proteomes" id="UP000094455"/>
    </source>
</evidence>
<dbReference type="GeneID" id="30178173"/>
<dbReference type="PIRSF" id="PIRSF000443">
    <property type="entry name" value="Homoser_Ac_trans"/>
    <property type="match status" value="1"/>
</dbReference>